<dbReference type="InterPro" id="IPR008974">
    <property type="entry name" value="TRAF-like"/>
</dbReference>
<dbReference type="PANTHER" id="PTHR26379:SF477">
    <property type="entry name" value="OS08G0129000 PROTEIN"/>
    <property type="match status" value="1"/>
</dbReference>
<dbReference type="OrthoDB" id="666103at2759"/>
<dbReference type="PANTHER" id="PTHR26379">
    <property type="entry name" value="BTB/POZ AND MATH DOMAIN-CONTAINING PROTEIN 1"/>
    <property type="match status" value="1"/>
</dbReference>
<feature type="domain" description="MATH" evidence="2">
    <location>
        <begin position="1"/>
        <end position="136"/>
    </location>
</feature>
<dbReference type="AlphaFoldDB" id="A0A835EJA6"/>
<dbReference type="PROSITE" id="PS50144">
    <property type="entry name" value="MATH"/>
    <property type="match status" value="1"/>
</dbReference>
<gene>
    <name evidence="3" type="ORF">HU200_039822</name>
</gene>
<comment type="caution">
    <text evidence="3">The sequence shown here is derived from an EMBL/GenBank/DDBJ whole genome shotgun (WGS) entry which is preliminary data.</text>
</comment>
<name>A0A835EJA6_9POAL</name>
<dbReference type="InterPro" id="IPR011333">
    <property type="entry name" value="SKP1/BTB/POZ_sf"/>
</dbReference>
<protein>
    <recommendedName>
        <fullName evidence="2">MATH domain-containing protein</fullName>
    </recommendedName>
</protein>
<dbReference type="GO" id="GO:0016567">
    <property type="term" value="P:protein ubiquitination"/>
    <property type="evidence" value="ECO:0007669"/>
    <property type="project" value="InterPro"/>
</dbReference>
<sequence>MAAATTTAGLGIGKYICSTRFTIGGHDWRIRYYPDGATEEFKGYVAVHLELMSELTNVRLLYDFKLRNNQQQQAISSTILLAAGGGVHVHLLLQAVLTSEGPSTTCGTHKFIHKNELANSTSSYLWAEPNRFTHGKKNPGCEVTVIKDSRKREIAVRSCTWNVQVPPSNLSLHLLPWFSSGQEADVTFKVEQLVLAMRSPIFKQQLFGQGQGQGQTPRDRHEGEDMAKRLFAAAETYAMGRLKLLSYKTAMASRVNEEEQLAYDYNEGKL</sequence>
<dbReference type="EMBL" id="JACEFO010001947">
    <property type="protein sequence ID" value="KAF8692219.1"/>
    <property type="molecule type" value="Genomic_DNA"/>
</dbReference>
<keyword evidence="4" id="KW-1185">Reference proteome</keyword>
<reference evidence="3" key="1">
    <citation type="submission" date="2020-07" db="EMBL/GenBank/DDBJ databases">
        <title>Genome sequence and genetic diversity analysis of an under-domesticated orphan crop, white fonio (Digitaria exilis).</title>
        <authorList>
            <person name="Bennetzen J.L."/>
            <person name="Chen S."/>
            <person name="Ma X."/>
            <person name="Wang X."/>
            <person name="Yssel A.E.J."/>
            <person name="Chaluvadi S.R."/>
            <person name="Johnson M."/>
            <person name="Gangashetty P."/>
            <person name="Hamidou F."/>
            <person name="Sanogo M.D."/>
            <person name="Zwaenepoel A."/>
            <person name="Wallace J."/>
            <person name="Van De Peer Y."/>
            <person name="Van Deynze A."/>
        </authorList>
    </citation>
    <scope>NUCLEOTIDE SEQUENCE</scope>
    <source>
        <tissue evidence="3">Leaves</tissue>
    </source>
</reference>
<dbReference type="CDD" id="cd00121">
    <property type="entry name" value="MATH"/>
    <property type="match status" value="1"/>
</dbReference>
<dbReference type="SUPFAM" id="SSF49599">
    <property type="entry name" value="TRAF domain-like"/>
    <property type="match status" value="1"/>
</dbReference>
<dbReference type="InterPro" id="IPR045005">
    <property type="entry name" value="BPM1-6"/>
</dbReference>
<dbReference type="SUPFAM" id="SSF54695">
    <property type="entry name" value="POZ domain"/>
    <property type="match status" value="1"/>
</dbReference>
<accession>A0A835EJA6</accession>
<dbReference type="Pfam" id="PF22486">
    <property type="entry name" value="MATH_2"/>
    <property type="match status" value="1"/>
</dbReference>
<proteinExistence type="predicted"/>
<evidence type="ECO:0000256" key="1">
    <source>
        <dbReference type="ARBA" id="ARBA00004906"/>
    </source>
</evidence>
<dbReference type="Proteomes" id="UP000636709">
    <property type="component" value="Unassembled WGS sequence"/>
</dbReference>
<dbReference type="InterPro" id="IPR002083">
    <property type="entry name" value="MATH/TRAF_dom"/>
</dbReference>
<evidence type="ECO:0000313" key="3">
    <source>
        <dbReference type="EMBL" id="KAF8692219.1"/>
    </source>
</evidence>
<dbReference type="Gene3D" id="2.60.210.10">
    <property type="entry name" value="Apoptosis, Tumor Necrosis Factor Receptor Associated Protein 2, Chain A"/>
    <property type="match status" value="1"/>
</dbReference>
<evidence type="ECO:0000313" key="4">
    <source>
        <dbReference type="Proteomes" id="UP000636709"/>
    </source>
</evidence>
<evidence type="ECO:0000259" key="2">
    <source>
        <dbReference type="PROSITE" id="PS50144"/>
    </source>
</evidence>
<organism evidence="3 4">
    <name type="scientific">Digitaria exilis</name>
    <dbReference type="NCBI Taxonomy" id="1010633"/>
    <lineage>
        <taxon>Eukaryota</taxon>
        <taxon>Viridiplantae</taxon>
        <taxon>Streptophyta</taxon>
        <taxon>Embryophyta</taxon>
        <taxon>Tracheophyta</taxon>
        <taxon>Spermatophyta</taxon>
        <taxon>Magnoliopsida</taxon>
        <taxon>Liliopsida</taxon>
        <taxon>Poales</taxon>
        <taxon>Poaceae</taxon>
        <taxon>PACMAD clade</taxon>
        <taxon>Panicoideae</taxon>
        <taxon>Panicodae</taxon>
        <taxon>Paniceae</taxon>
        <taxon>Anthephorinae</taxon>
        <taxon>Digitaria</taxon>
    </lineage>
</organism>
<comment type="pathway">
    <text evidence="1">Protein modification; protein ubiquitination.</text>
</comment>